<dbReference type="FunFam" id="3.30.1640.10:FF:000023">
    <property type="entry name" value="DNA replication licensing factor MCM7"/>
    <property type="match status" value="1"/>
</dbReference>
<evidence type="ECO:0000256" key="2">
    <source>
        <dbReference type="ARBA" id="ARBA00022705"/>
    </source>
</evidence>
<evidence type="ECO:0000256" key="5">
    <source>
        <dbReference type="ARBA" id="ARBA00022806"/>
    </source>
</evidence>
<dbReference type="Gene3D" id="2.40.50.140">
    <property type="entry name" value="Nucleic acid-binding proteins"/>
    <property type="match status" value="1"/>
</dbReference>
<comment type="similarity">
    <text evidence="10">Belongs to the MCM family.</text>
</comment>
<comment type="catalytic activity">
    <reaction evidence="10">
        <text>ATP + H2O = ADP + phosphate + H(+)</text>
        <dbReference type="Rhea" id="RHEA:13065"/>
        <dbReference type="ChEBI" id="CHEBI:15377"/>
        <dbReference type="ChEBI" id="CHEBI:15378"/>
        <dbReference type="ChEBI" id="CHEBI:30616"/>
        <dbReference type="ChEBI" id="CHEBI:43474"/>
        <dbReference type="ChEBI" id="CHEBI:456216"/>
        <dbReference type="EC" id="3.6.4.12"/>
    </reaction>
</comment>
<evidence type="ECO:0000256" key="8">
    <source>
        <dbReference type="ARBA" id="ARBA00023242"/>
    </source>
</evidence>
<dbReference type="GO" id="GO:0017116">
    <property type="term" value="F:single-stranded DNA helicase activity"/>
    <property type="evidence" value="ECO:0007669"/>
    <property type="project" value="TreeGrafter"/>
</dbReference>
<dbReference type="SMART" id="SM00350">
    <property type="entry name" value="MCM"/>
    <property type="match status" value="1"/>
</dbReference>
<keyword evidence="3 10" id="KW-0547">Nucleotide-binding</keyword>
<dbReference type="InterPro" id="IPR031327">
    <property type="entry name" value="MCM"/>
</dbReference>
<dbReference type="GO" id="GO:0006271">
    <property type="term" value="P:DNA strand elongation involved in DNA replication"/>
    <property type="evidence" value="ECO:0007669"/>
    <property type="project" value="TreeGrafter"/>
</dbReference>
<keyword evidence="6 10" id="KW-0067">ATP-binding</keyword>
<feature type="domain" description="MCM OB" evidence="12">
    <location>
        <begin position="149"/>
        <end position="278"/>
    </location>
</feature>
<dbReference type="EC" id="3.6.4.12" evidence="10"/>
<keyword evidence="5 10" id="KW-0347">Helicase</keyword>
<dbReference type="Proteomes" id="UP000001292">
    <property type="component" value="Unassembled WGS sequence"/>
</dbReference>
<dbReference type="InterPro" id="IPR012340">
    <property type="entry name" value="NA-bd_OB-fold"/>
</dbReference>
<evidence type="ECO:0000256" key="9">
    <source>
        <dbReference type="ARBA" id="ARBA00023306"/>
    </source>
</evidence>
<dbReference type="SMR" id="B4HK41"/>
<dbReference type="Gene3D" id="3.30.1640.10">
    <property type="entry name" value="mini-chromosome maintenance (MCM) complex, chain A, domain 1"/>
    <property type="match status" value="1"/>
</dbReference>
<dbReference type="FunFam" id="2.20.28.10:FF:000004">
    <property type="entry name" value="DNA replication licensing factor MCM7"/>
    <property type="match status" value="1"/>
</dbReference>
<evidence type="ECO:0000259" key="12">
    <source>
        <dbReference type="Pfam" id="PF17207"/>
    </source>
</evidence>
<dbReference type="Pfam" id="PF14551">
    <property type="entry name" value="MCM_N"/>
    <property type="match status" value="1"/>
</dbReference>
<evidence type="ECO:0000256" key="4">
    <source>
        <dbReference type="ARBA" id="ARBA00022801"/>
    </source>
</evidence>
<evidence type="ECO:0000256" key="1">
    <source>
        <dbReference type="ARBA" id="ARBA00004123"/>
    </source>
</evidence>
<dbReference type="SUPFAM" id="SSF50249">
    <property type="entry name" value="Nucleic acid-binding proteins"/>
    <property type="match status" value="1"/>
</dbReference>
<organism evidence="14">
    <name type="scientific">Drosophila sechellia</name>
    <name type="common">Fruit fly</name>
    <dbReference type="NCBI Taxonomy" id="7238"/>
    <lineage>
        <taxon>Eukaryota</taxon>
        <taxon>Metazoa</taxon>
        <taxon>Ecdysozoa</taxon>
        <taxon>Arthropoda</taxon>
        <taxon>Hexapoda</taxon>
        <taxon>Insecta</taxon>
        <taxon>Pterygota</taxon>
        <taxon>Neoptera</taxon>
        <taxon>Endopterygota</taxon>
        <taxon>Diptera</taxon>
        <taxon>Brachycera</taxon>
        <taxon>Muscomorpha</taxon>
        <taxon>Ephydroidea</taxon>
        <taxon>Drosophilidae</taxon>
        <taxon>Drosophila</taxon>
        <taxon>Sophophora</taxon>
    </lineage>
</organism>
<dbReference type="Gene3D" id="2.20.28.10">
    <property type="match status" value="1"/>
</dbReference>
<proteinExistence type="inferred from homology"/>
<keyword evidence="8 10" id="KW-0539">Nucleus</keyword>
<dbReference type="GO" id="GO:0043138">
    <property type="term" value="F:3'-5' DNA helicase activity"/>
    <property type="evidence" value="ECO:0007669"/>
    <property type="project" value="EnsemblMetazoa"/>
</dbReference>
<dbReference type="HOGENOM" id="CLU_000995_8_0_1"/>
<feature type="domain" description="MCM N-terminal" evidence="11">
    <location>
        <begin position="11"/>
        <end position="139"/>
    </location>
</feature>
<sequence>MARRDYAQDRESIKTFLSEFCKCDDDGKKEFVYGSQLVKLAHREQVLITIDLDDLAEFNESLAEAVVDNCRRYTSIFSDVIAELLPSYKQQEVHAKDALDVYIEHRLMMESRTRNPMEQRDERNSFPSELMKRFEVGFKPVSTEKAHSIREVKAQHIGKLVTVRGIVTRCTEVKPMMVVATYTCDRCGSETYQPVNSLSFTPVHDCPSDDCRVNKAGGRLYLQTRGSKFVKFQEVKMQEHSDQVPVGHIPRSMTIMCRGEVTRMAQPGDHIVVSGVFLPLMRTGFAQMIQGLLSETFLQAHRIICINKNDEDFGPGMQS</sequence>
<keyword evidence="9 10" id="KW-0131">Cell cycle</keyword>
<protein>
    <recommendedName>
        <fullName evidence="10">DNA replication licensing factor MCM7</fullName>
        <ecNumber evidence="10">3.6.4.12</ecNumber>
    </recommendedName>
</protein>
<dbReference type="Pfam" id="PF17207">
    <property type="entry name" value="MCM_OB"/>
    <property type="match status" value="1"/>
</dbReference>
<dbReference type="PANTHER" id="PTHR11630:SF26">
    <property type="entry name" value="DNA REPLICATION LICENSING FACTOR MCM7"/>
    <property type="match status" value="1"/>
</dbReference>
<evidence type="ECO:0000259" key="11">
    <source>
        <dbReference type="Pfam" id="PF14551"/>
    </source>
</evidence>
<evidence type="ECO:0000256" key="6">
    <source>
        <dbReference type="ARBA" id="ARBA00022840"/>
    </source>
</evidence>
<dbReference type="KEGG" id="dse:6604948"/>
<dbReference type="GO" id="GO:0003697">
    <property type="term" value="F:single-stranded DNA binding"/>
    <property type="evidence" value="ECO:0007669"/>
    <property type="project" value="TreeGrafter"/>
</dbReference>
<dbReference type="PRINTS" id="PR01663">
    <property type="entry name" value="MCMPROTEIN7"/>
</dbReference>
<dbReference type="CTD" id="4176"/>
<dbReference type="AlphaFoldDB" id="B4HK41"/>
<evidence type="ECO:0000256" key="3">
    <source>
        <dbReference type="ARBA" id="ARBA00022741"/>
    </source>
</evidence>
<keyword evidence="4 10" id="KW-0378">Hydrolase</keyword>
<dbReference type="PANTHER" id="PTHR11630">
    <property type="entry name" value="DNA REPLICATION LICENSING FACTOR MCM FAMILY MEMBER"/>
    <property type="match status" value="1"/>
</dbReference>
<evidence type="ECO:0000313" key="13">
    <source>
        <dbReference type="EMBL" id="EDW40777.1"/>
    </source>
</evidence>
<dbReference type="InterPro" id="IPR008050">
    <property type="entry name" value="MCM7"/>
</dbReference>
<dbReference type="GO" id="GO:0016887">
    <property type="term" value="F:ATP hydrolysis activity"/>
    <property type="evidence" value="ECO:0007669"/>
    <property type="project" value="RHEA"/>
</dbReference>
<comment type="function">
    <text evidence="10">Acts as component of the MCM2-7 complex (MCM complex) which is the replicative helicase essential for 'once per cell cycle' DNA replication initiation and elongation in eukaryotic cells. The active ATPase sites in the MCM2-7 ring are formed through the interaction surfaces of two neighboring subunits such that a critical structure of a conserved arginine finger motif is provided in trans relative to the ATP-binding site of the Walker A box of the adjacent subunit. The six ATPase active sites, however, are likely to contribute differentially to the complex helicase activity.</text>
</comment>
<dbReference type="InterPro" id="IPR027925">
    <property type="entry name" value="MCM_N"/>
</dbReference>
<dbReference type="GO" id="GO:0071162">
    <property type="term" value="C:CMG complex"/>
    <property type="evidence" value="ECO:0007669"/>
    <property type="project" value="EnsemblMetazoa"/>
</dbReference>
<reference evidence="13 14" key="1">
    <citation type="journal article" date="2007" name="Nature">
        <title>Evolution of genes and genomes on the Drosophila phylogeny.</title>
        <authorList>
            <consortium name="Drosophila 12 Genomes Consortium"/>
            <person name="Clark A.G."/>
            <person name="Eisen M.B."/>
            <person name="Smith D.R."/>
            <person name="Bergman C.M."/>
            <person name="Oliver B."/>
            <person name="Markow T.A."/>
            <person name="Kaufman T.C."/>
            <person name="Kellis M."/>
            <person name="Gelbart W."/>
            <person name="Iyer V.N."/>
            <person name="Pollard D.A."/>
            <person name="Sackton T.B."/>
            <person name="Larracuente A.M."/>
            <person name="Singh N.D."/>
            <person name="Abad J.P."/>
            <person name="Abt D.N."/>
            <person name="Adryan B."/>
            <person name="Aguade M."/>
            <person name="Akashi H."/>
            <person name="Anderson W.W."/>
            <person name="Aquadro C.F."/>
            <person name="Ardell D.H."/>
            <person name="Arguello R."/>
            <person name="Artieri C.G."/>
            <person name="Barbash D.A."/>
            <person name="Barker D."/>
            <person name="Barsanti P."/>
            <person name="Batterham P."/>
            <person name="Batzoglou S."/>
            <person name="Begun D."/>
            <person name="Bhutkar A."/>
            <person name="Blanco E."/>
            <person name="Bosak S.A."/>
            <person name="Bradley R.K."/>
            <person name="Brand A.D."/>
            <person name="Brent M.R."/>
            <person name="Brooks A.N."/>
            <person name="Brown R.H."/>
            <person name="Butlin R.K."/>
            <person name="Caggese C."/>
            <person name="Calvi B.R."/>
            <person name="Bernardo de Carvalho A."/>
            <person name="Caspi A."/>
            <person name="Castrezana S."/>
            <person name="Celniker S.E."/>
            <person name="Chang J.L."/>
            <person name="Chapple C."/>
            <person name="Chatterji S."/>
            <person name="Chinwalla A."/>
            <person name="Civetta A."/>
            <person name="Clifton S.W."/>
            <person name="Comeron J.M."/>
            <person name="Costello J.C."/>
            <person name="Coyne J.A."/>
            <person name="Daub J."/>
            <person name="David R.G."/>
            <person name="Delcher A.L."/>
            <person name="Delehaunty K."/>
            <person name="Do C.B."/>
            <person name="Ebling H."/>
            <person name="Edwards K."/>
            <person name="Eickbush T."/>
            <person name="Evans J.D."/>
            <person name="Filipski A."/>
            <person name="Findeiss S."/>
            <person name="Freyhult E."/>
            <person name="Fulton L."/>
            <person name="Fulton R."/>
            <person name="Garcia A.C."/>
            <person name="Gardiner A."/>
            <person name="Garfield D.A."/>
            <person name="Garvin B.E."/>
            <person name="Gibson G."/>
            <person name="Gilbert D."/>
            <person name="Gnerre S."/>
            <person name="Godfrey J."/>
            <person name="Good R."/>
            <person name="Gotea V."/>
            <person name="Gravely B."/>
            <person name="Greenberg A.J."/>
            <person name="Griffiths-Jones S."/>
            <person name="Gross S."/>
            <person name="Guigo R."/>
            <person name="Gustafson E.A."/>
            <person name="Haerty W."/>
            <person name="Hahn M.W."/>
            <person name="Halligan D.L."/>
            <person name="Halpern A.L."/>
            <person name="Halter G.M."/>
            <person name="Han M.V."/>
            <person name="Heger A."/>
            <person name="Hillier L."/>
            <person name="Hinrichs A.S."/>
            <person name="Holmes I."/>
            <person name="Hoskins R.A."/>
            <person name="Hubisz M.J."/>
            <person name="Hultmark D."/>
            <person name="Huntley M.A."/>
            <person name="Jaffe D.B."/>
            <person name="Jagadeeshan S."/>
            <person name="Jeck W.R."/>
            <person name="Johnson J."/>
            <person name="Jones C.D."/>
            <person name="Jordan W.C."/>
            <person name="Karpen G.H."/>
            <person name="Kataoka E."/>
            <person name="Keightley P.D."/>
            <person name="Kheradpour P."/>
            <person name="Kirkness E.F."/>
            <person name="Koerich L.B."/>
            <person name="Kristiansen K."/>
            <person name="Kudrna D."/>
            <person name="Kulathinal R.J."/>
            <person name="Kumar S."/>
            <person name="Kwok R."/>
            <person name="Lander E."/>
            <person name="Langley C.H."/>
            <person name="Lapoint R."/>
            <person name="Lazzaro B.P."/>
            <person name="Lee S.J."/>
            <person name="Levesque L."/>
            <person name="Li R."/>
            <person name="Lin C.F."/>
            <person name="Lin M.F."/>
            <person name="Lindblad-Toh K."/>
            <person name="Llopart A."/>
            <person name="Long M."/>
            <person name="Low L."/>
            <person name="Lozovsky E."/>
            <person name="Lu J."/>
            <person name="Luo M."/>
            <person name="Machado C.A."/>
            <person name="Makalowski W."/>
            <person name="Marzo M."/>
            <person name="Matsuda M."/>
            <person name="Matzkin L."/>
            <person name="McAllister B."/>
            <person name="McBride C.S."/>
            <person name="McKernan B."/>
            <person name="McKernan K."/>
            <person name="Mendez-Lago M."/>
            <person name="Minx P."/>
            <person name="Mollenhauer M.U."/>
            <person name="Montooth K."/>
            <person name="Mount S.M."/>
            <person name="Mu X."/>
            <person name="Myers E."/>
            <person name="Negre B."/>
            <person name="Newfeld S."/>
            <person name="Nielsen R."/>
            <person name="Noor M.A."/>
            <person name="O'Grady P."/>
            <person name="Pachter L."/>
            <person name="Papaceit M."/>
            <person name="Parisi M.J."/>
            <person name="Parisi M."/>
            <person name="Parts L."/>
            <person name="Pedersen J.S."/>
            <person name="Pesole G."/>
            <person name="Phillippy A.M."/>
            <person name="Ponting C.P."/>
            <person name="Pop M."/>
            <person name="Porcelli D."/>
            <person name="Powell J.R."/>
            <person name="Prohaska S."/>
            <person name="Pruitt K."/>
            <person name="Puig M."/>
            <person name="Quesneville H."/>
            <person name="Ram K.R."/>
            <person name="Rand D."/>
            <person name="Rasmussen M.D."/>
            <person name="Reed L.K."/>
            <person name="Reenan R."/>
            <person name="Reily A."/>
            <person name="Remington K.A."/>
            <person name="Rieger T.T."/>
            <person name="Ritchie M.G."/>
            <person name="Robin C."/>
            <person name="Rogers Y.H."/>
            <person name="Rohde C."/>
            <person name="Rozas J."/>
            <person name="Rubenfield M.J."/>
            <person name="Ruiz A."/>
            <person name="Russo S."/>
            <person name="Salzberg S.L."/>
            <person name="Sanchez-Gracia A."/>
            <person name="Saranga D.J."/>
            <person name="Sato H."/>
            <person name="Schaeffer S.W."/>
            <person name="Schatz M.C."/>
            <person name="Schlenke T."/>
            <person name="Schwartz R."/>
            <person name="Segarra C."/>
            <person name="Singh R.S."/>
            <person name="Sirot L."/>
            <person name="Sirota M."/>
            <person name="Sisneros N.B."/>
            <person name="Smith C.D."/>
            <person name="Smith T.F."/>
            <person name="Spieth J."/>
            <person name="Stage D.E."/>
            <person name="Stark A."/>
            <person name="Stephan W."/>
            <person name="Strausberg R.L."/>
            <person name="Strempel S."/>
            <person name="Sturgill D."/>
            <person name="Sutton G."/>
            <person name="Sutton G.G."/>
            <person name="Tao W."/>
            <person name="Teichmann S."/>
            <person name="Tobari Y.N."/>
            <person name="Tomimura Y."/>
            <person name="Tsolas J.M."/>
            <person name="Valente V.L."/>
            <person name="Venter E."/>
            <person name="Venter J.C."/>
            <person name="Vicario S."/>
            <person name="Vieira F.G."/>
            <person name="Vilella A.J."/>
            <person name="Villasante A."/>
            <person name="Walenz B."/>
            <person name="Wang J."/>
            <person name="Wasserman M."/>
            <person name="Watts T."/>
            <person name="Wilson D."/>
            <person name="Wilson R.K."/>
            <person name="Wing R.A."/>
            <person name="Wolfner M.F."/>
            <person name="Wong A."/>
            <person name="Wong G.K."/>
            <person name="Wu C.I."/>
            <person name="Wu G."/>
            <person name="Yamamoto D."/>
            <person name="Yang H.P."/>
            <person name="Yang S.P."/>
            <person name="Yorke J.A."/>
            <person name="Yoshida K."/>
            <person name="Zdobnov E."/>
            <person name="Zhang P."/>
            <person name="Zhang Y."/>
            <person name="Zimin A.V."/>
            <person name="Baldwin J."/>
            <person name="Abdouelleil A."/>
            <person name="Abdulkadir J."/>
            <person name="Abebe A."/>
            <person name="Abera B."/>
            <person name="Abreu J."/>
            <person name="Acer S.C."/>
            <person name="Aftuck L."/>
            <person name="Alexander A."/>
            <person name="An P."/>
            <person name="Anderson E."/>
            <person name="Anderson S."/>
            <person name="Arachi H."/>
            <person name="Azer M."/>
            <person name="Bachantsang P."/>
            <person name="Barry A."/>
            <person name="Bayul T."/>
            <person name="Berlin A."/>
            <person name="Bessette D."/>
            <person name="Bloom T."/>
            <person name="Blye J."/>
            <person name="Boguslavskiy L."/>
            <person name="Bonnet C."/>
            <person name="Boukhgalter B."/>
            <person name="Bourzgui I."/>
            <person name="Brown A."/>
            <person name="Cahill P."/>
            <person name="Channer S."/>
            <person name="Cheshatsang Y."/>
            <person name="Chuda L."/>
            <person name="Citroen M."/>
            <person name="Collymore A."/>
            <person name="Cooke P."/>
            <person name="Costello M."/>
            <person name="D'Aco K."/>
            <person name="Daza R."/>
            <person name="De Haan G."/>
            <person name="DeGray S."/>
            <person name="DeMaso C."/>
            <person name="Dhargay N."/>
            <person name="Dooley K."/>
            <person name="Dooley E."/>
            <person name="Doricent M."/>
            <person name="Dorje P."/>
            <person name="Dorjee K."/>
            <person name="Dupes A."/>
            <person name="Elong R."/>
            <person name="Falk J."/>
            <person name="Farina A."/>
            <person name="Faro S."/>
            <person name="Ferguson D."/>
            <person name="Fisher S."/>
            <person name="Foley C.D."/>
            <person name="Franke A."/>
            <person name="Friedrich D."/>
            <person name="Gadbois L."/>
            <person name="Gearin G."/>
            <person name="Gearin C.R."/>
            <person name="Giannoukos G."/>
            <person name="Goode T."/>
            <person name="Graham J."/>
            <person name="Grandbois E."/>
            <person name="Grewal S."/>
            <person name="Gyaltsen K."/>
            <person name="Hafez N."/>
            <person name="Hagos B."/>
            <person name="Hall J."/>
            <person name="Henson C."/>
            <person name="Hollinger A."/>
            <person name="Honan T."/>
            <person name="Huard M.D."/>
            <person name="Hughes L."/>
            <person name="Hurhula B."/>
            <person name="Husby M.E."/>
            <person name="Kamat A."/>
            <person name="Kanga B."/>
            <person name="Kashin S."/>
            <person name="Khazanovich D."/>
            <person name="Kisner P."/>
            <person name="Lance K."/>
            <person name="Lara M."/>
            <person name="Lee W."/>
            <person name="Lennon N."/>
            <person name="Letendre F."/>
            <person name="LeVine R."/>
            <person name="Lipovsky A."/>
            <person name="Liu X."/>
            <person name="Liu J."/>
            <person name="Liu S."/>
            <person name="Lokyitsang T."/>
            <person name="Lokyitsang Y."/>
            <person name="Lubonja R."/>
            <person name="Lui A."/>
            <person name="MacDonald P."/>
            <person name="Magnisalis V."/>
            <person name="Maru K."/>
            <person name="Matthews C."/>
            <person name="McCusker W."/>
            <person name="McDonough S."/>
            <person name="Mehta T."/>
            <person name="Meldrim J."/>
            <person name="Meneus L."/>
            <person name="Mihai O."/>
            <person name="Mihalev A."/>
            <person name="Mihova T."/>
            <person name="Mittelman R."/>
            <person name="Mlenga V."/>
            <person name="Montmayeur A."/>
            <person name="Mulrain L."/>
            <person name="Navidi A."/>
            <person name="Naylor J."/>
            <person name="Negash T."/>
            <person name="Nguyen T."/>
            <person name="Nguyen N."/>
            <person name="Nicol R."/>
            <person name="Norbu C."/>
            <person name="Norbu N."/>
            <person name="Novod N."/>
            <person name="O'Neill B."/>
            <person name="Osman S."/>
            <person name="Markiewicz E."/>
            <person name="Oyono O.L."/>
            <person name="Patti C."/>
            <person name="Phunkhang P."/>
            <person name="Pierre F."/>
            <person name="Priest M."/>
            <person name="Raghuraman S."/>
            <person name="Rege F."/>
            <person name="Reyes R."/>
            <person name="Rise C."/>
            <person name="Rogov P."/>
            <person name="Ross K."/>
            <person name="Ryan E."/>
            <person name="Settipalli S."/>
            <person name="Shea T."/>
            <person name="Sherpa N."/>
            <person name="Shi L."/>
            <person name="Shih D."/>
            <person name="Sparrow T."/>
            <person name="Spaulding J."/>
            <person name="Stalker J."/>
            <person name="Stange-Thomann N."/>
            <person name="Stavropoulos S."/>
            <person name="Stone C."/>
            <person name="Strader C."/>
            <person name="Tesfaye S."/>
            <person name="Thomson T."/>
            <person name="Thoulutsang Y."/>
            <person name="Thoulutsang D."/>
            <person name="Topham K."/>
            <person name="Topping I."/>
            <person name="Tsamla T."/>
            <person name="Vassiliev H."/>
            <person name="Vo A."/>
            <person name="Wangchuk T."/>
            <person name="Wangdi T."/>
            <person name="Weiand M."/>
            <person name="Wilkinson J."/>
            <person name="Wilson A."/>
            <person name="Yadav S."/>
            <person name="Young G."/>
            <person name="Yu Q."/>
            <person name="Zembek L."/>
            <person name="Zhong D."/>
            <person name="Zimmer A."/>
            <person name="Zwirko Z."/>
            <person name="Jaffe D.B."/>
            <person name="Alvarez P."/>
            <person name="Brockman W."/>
            <person name="Butler J."/>
            <person name="Chin C."/>
            <person name="Gnerre S."/>
            <person name="Grabherr M."/>
            <person name="Kleber M."/>
            <person name="Mauceli E."/>
            <person name="MacCallum I."/>
        </authorList>
    </citation>
    <scope>NUCLEOTIDE SEQUENCE [LARGE SCALE GENOMIC DNA]</scope>
    <source>
        <strain evidence="14">Rob3c / Tucson 14021-0248.25</strain>
    </source>
</reference>
<keyword evidence="7 10" id="KW-0238">DNA-binding</keyword>
<evidence type="ECO:0000256" key="10">
    <source>
        <dbReference type="RuleBase" id="RU365012"/>
    </source>
</evidence>
<dbReference type="GO" id="GO:0005524">
    <property type="term" value="F:ATP binding"/>
    <property type="evidence" value="ECO:0007669"/>
    <property type="project" value="UniProtKB-KW"/>
</dbReference>
<dbReference type="STRING" id="7238.B4HK41"/>
<name>B4HK41_DROSE</name>
<gene>
    <name evidence="13" type="primary">Dsec\GM25099</name>
    <name evidence="10" type="synonym">MCM7</name>
    <name evidence="13" type="ORF">Dsec_GM25099</name>
</gene>
<dbReference type="GO" id="GO:0006270">
    <property type="term" value="P:DNA replication initiation"/>
    <property type="evidence" value="ECO:0007669"/>
    <property type="project" value="InterPro"/>
</dbReference>
<dbReference type="PhylomeDB" id="B4HK41"/>
<dbReference type="GO" id="GO:0042555">
    <property type="term" value="C:MCM complex"/>
    <property type="evidence" value="ECO:0007669"/>
    <property type="project" value="EnsemblMetazoa"/>
</dbReference>
<dbReference type="EMBL" id="CH480815">
    <property type="protein sequence ID" value="EDW40777.1"/>
    <property type="molecule type" value="Genomic_DNA"/>
</dbReference>
<dbReference type="GeneID" id="6604948"/>
<evidence type="ECO:0000313" key="14">
    <source>
        <dbReference type="Proteomes" id="UP000001292"/>
    </source>
</evidence>
<dbReference type="OMA" id="PHAIREI"/>
<comment type="subcellular location">
    <subcellularLocation>
        <location evidence="1 10">Nucleus</location>
    </subcellularLocation>
</comment>
<keyword evidence="14" id="KW-1185">Reference proteome</keyword>
<evidence type="ECO:0000256" key="7">
    <source>
        <dbReference type="ARBA" id="ARBA00023125"/>
    </source>
</evidence>
<dbReference type="InterPro" id="IPR033762">
    <property type="entry name" value="MCM_OB"/>
</dbReference>
<dbReference type="GO" id="GO:0000727">
    <property type="term" value="P:double-strand break repair via break-induced replication"/>
    <property type="evidence" value="ECO:0007669"/>
    <property type="project" value="TreeGrafter"/>
</dbReference>
<keyword evidence="2 10" id="KW-0235">DNA replication</keyword>
<accession>B4HK41</accession>